<dbReference type="AlphaFoldDB" id="A0A2N9JM98"/>
<dbReference type="EMBL" id="LT985188">
    <property type="protein sequence ID" value="SPD88886.1"/>
    <property type="molecule type" value="Genomic_DNA"/>
</dbReference>
<sequence length="66" mass="7017">MIRCVTTEDPSDDLATVVRWQASGGGVEVVSSGPPVVVALCTCDGGQEMQRLTSTAPDLMDHLRRT</sequence>
<accession>A0A2N9JM98</accession>
<name>A0A2N9JM98_9ACTN</name>
<keyword evidence="2" id="KW-1185">Reference proteome</keyword>
<protein>
    <submittedName>
        <fullName evidence="1">Uncharacterized protein</fullName>
    </submittedName>
</protein>
<evidence type="ECO:0000313" key="2">
    <source>
        <dbReference type="Proteomes" id="UP000238164"/>
    </source>
</evidence>
<dbReference type="Proteomes" id="UP000238164">
    <property type="component" value="Chromosome 1"/>
</dbReference>
<gene>
    <name evidence="1" type="ORF">MPLG2_3856</name>
</gene>
<proteinExistence type="predicted"/>
<dbReference type="KEGG" id="mgg:MPLG2_3856"/>
<organism evidence="1 2">
    <name type="scientific">Micropruina glycogenica</name>
    <dbReference type="NCBI Taxonomy" id="75385"/>
    <lineage>
        <taxon>Bacteria</taxon>
        <taxon>Bacillati</taxon>
        <taxon>Actinomycetota</taxon>
        <taxon>Actinomycetes</taxon>
        <taxon>Propionibacteriales</taxon>
        <taxon>Nocardioidaceae</taxon>
        <taxon>Micropruina</taxon>
    </lineage>
</organism>
<evidence type="ECO:0000313" key="1">
    <source>
        <dbReference type="EMBL" id="SPD88886.1"/>
    </source>
</evidence>
<reference evidence="1 2" key="1">
    <citation type="submission" date="2018-02" db="EMBL/GenBank/DDBJ databases">
        <authorList>
            <person name="Cohen D.B."/>
            <person name="Kent A.D."/>
        </authorList>
    </citation>
    <scope>NUCLEOTIDE SEQUENCE [LARGE SCALE GENOMIC DNA]</scope>
    <source>
        <strain evidence="1">1</strain>
    </source>
</reference>